<dbReference type="AlphaFoldDB" id="X1VI02"/>
<feature type="non-terminal residue" evidence="1">
    <location>
        <position position="1"/>
    </location>
</feature>
<dbReference type="EMBL" id="BARW01040467">
    <property type="protein sequence ID" value="GAJ18187.1"/>
    <property type="molecule type" value="Genomic_DNA"/>
</dbReference>
<name>X1VI02_9ZZZZ</name>
<protein>
    <submittedName>
        <fullName evidence="1">Uncharacterized protein</fullName>
    </submittedName>
</protein>
<comment type="caution">
    <text evidence="1">The sequence shown here is derived from an EMBL/GenBank/DDBJ whole genome shotgun (WGS) entry which is preliminary data.</text>
</comment>
<reference evidence="1" key="1">
    <citation type="journal article" date="2014" name="Front. Microbiol.">
        <title>High frequency of phylogenetically diverse reductive dehalogenase-homologous genes in deep subseafloor sedimentary metagenomes.</title>
        <authorList>
            <person name="Kawai M."/>
            <person name="Futagami T."/>
            <person name="Toyoda A."/>
            <person name="Takaki Y."/>
            <person name="Nishi S."/>
            <person name="Hori S."/>
            <person name="Arai W."/>
            <person name="Tsubouchi T."/>
            <person name="Morono Y."/>
            <person name="Uchiyama I."/>
            <person name="Ito T."/>
            <person name="Fujiyama A."/>
            <person name="Inagaki F."/>
            <person name="Takami H."/>
        </authorList>
    </citation>
    <scope>NUCLEOTIDE SEQUENCE</scope>
    <source>
        <strain evidence="1">Expedition CK06-06</strain>
    </source>
</reference>
<gene>
    <name evidence="1" type="ORF">S12H4_61129</name>
</gene>
<evidence type="ECO:0000313" key="1">
    <source>
        <dbReference type="EMBL" id="GAJ18187.1"/>
    </source>
</evidence>
<sequence length="38" mass="4693">QYNIEIYPKANKLFRLPYGAEQKCIDFEYQHLDSWEEL</sequence>
<proteinExistence type="predicted"/>
<organism evidence="1">
    <name type="scientific">marine sediment metagenome</name>
    <dbReference type="NCBI Taxonomy" id="412755"/>
    <lineage>
        <taxon>unclassified sequences</taxon>
        <taxon>metagenomes</taxon>
        <taxon>ecological metagenomes</taxon>
    </lineage>
</organism>
<accession>X1VI02</accession>